<keyword evidence="2" id="KW-1185">Reference proteome</keyword>
<evidence type="ECO:0000313" key="2">
    <source>
        <dbReference type="Proteomes" id="UP001159363"/>
    </source>
</evidence>
<accession>A0ABQ9HYY3</accession>
<reference evidence="1 2" key="1">
    <citation type="submission" date="2023-02" db="EMBL/GenBank/DDBJ databases">
        <title>LHISI_Scaffold_Assembly.</title>
        <authorList>
            <person name="Stuart O.P."/>
            <person name="Cleave R."/>
            <person name="Magrath M.J.L."/>
            <person name="Mikheyev A.S."/>
        </authorList>
    </citation>
    <scope>NUCLEOTIDE SEQUENCE [LARGE SCALE GENOMIC DNA]</scope>
    <source>
        <strain evidence="1">Daus_M_001</strain>
        <tissue evidence="1">Leg muscle</tissue>
    </source>
</reference>
<organism evidence="1 2">
    <name type="scientific">Dryococelus australis</name>
    <dbReference type="NCBI Taxonomy" id="614101"/>
    <lineage>
        <taxon>Eukaryota</taxon>
        <taxon>Metazoa</taxon>
        <taxon>Ecdysozoa</taxon>
        <taxon>Arthropoda</taxon>
        <taxon>Hexapoda</taxon>
        <taxon>Insecta</taxon>
        <taxon>Pterygota</taxon>
        <taxon>Neoptera</taxon>
        <taxon>Polyneoptera</taxon>
        <taxon>Phasmatodea</taxon>
        <taxon>Verophasmatodea</taxon>
        <taxon>Anareolatae</taxon>
        <taxon>Phasmatidae</taxon>
        <taxon>Eurycanthinae</taxon>
        <taxon>Dryococelus</taxon>
    </lineage>
</organism>
<sequence length="147" mass="16670">MGRSSLRTKKKEETLVLRIVSTAEACFHVSPRDLLGSVQKLLKNLGRKNDFTGQNLTLARASVTLQELQKWFVEVFEYLEEEGLDRILREPNSMINADETTFFLKPKGNKVFADKCCIKVYQQINSSVEECTFVLINASADGRLVPL</sequence>
<comment type="caution">
    <text evidence="1">The sequence shown here is derived from an EMBL/GenBank/DDBJ whole genome shotgun (WGS) entry which is preliminary data.</text>
</comment>
<proteinExistence type="predicted"/>
<dbReference type="EMBL" id="JARBHB010000003">
    <property type="protein sequence ID" value="KAJ8889284.1"/>
    <property type="molecule type" value="Genomic_DNA"/>
</dbReference>
<evidence type="ECO:0000313" key="1">
    <source>
        <dbReference type="EMBL" id="KAJ8889284.1"/>
    </source>
</evidence>
<protein>
    <submittedName>
        <fullName evidence="1">Uncharacterized protein</fullName>
    </submittedName>
</protein>
<dbReference type="Proteomes" id="UP001159363">
    <property type="component" value="Chromosome 3"/>
</dbReference>
<gene>
    <name evidence="1" type="ORF">PR048_008782</name>
</gene>
<name>A0ABQ9HYY3_9NEOP</name>